<organism evidence="1 2">
    <name type="scientific">Rubroshorea leprosula</name>
    <dbReference type="NCBI Taxonomy" id="152421"/>
    <lineage>
        <taxon>Eukaryota</taxon>
        <taxon>Viridiplantae</taxon>
        <taxon>Streptophyta</taxon>
        <taxon>Embryophyta</taxon>
        <taxon>Tracheophyta</taxon>
        <taxon>Spermatophyta</taxon>
        <taxon>Magnoliopsida</taxon>
        <taxon>eudicotyledons</taxon>
        <taxon>Gunneridae</taxon>
        <taxon>Pentapetalae</taxon>
        <taxon>rosids</taxon>
        <taxon>malvids</taxon>
        <taxon>Malvales</taxon>
        <taxon>Dipterocarpaceae</taxon>
        <taxon>Rubroshorea</taxon>
    </lineage>
</organism>
<comment type="caution">
    <text evidence="1">The sequence shown here is derived from an EMBL/GenBank/DDBJ whole genome shotgun (WGS) entry which is preliminary data.</text>
</comment>
<name>A0AAV5MRG8_9ROSI</name>
<evidence type="ECO:0000313" key="1">
    <source>
        <dbReference type="EMBL" id="GKV52142.1"/>
    </source>
</evidence>
<gene>
    <name evidence="1" type="ORF">SLEP1_g58734</name>
</gene>
<dbReference type="Proteomes" id="UP001054252">
    <property type="component" value="Unassembled WGS sequence"/>
</dbReference>
<proteinExistence type="predicted"/>
<protein>
    <submittedName>
        <fullName evidence="1">Uncharacterized protein</fullName>
    </submittedName>
</protein>
<dbReference type="EMBL" id="BPVZ01000619">
    <property type="protein sequence ID" value="GKV52142.1"/>
    <property type="molecule type" value="Genomic_DNA"/>
</dbReference>
<accession>A0AAV5MRG8</accession>
<sequence>MSTKPLSALTHLTAHSLSTCPSSTKATPIYKRVQPKSPLQVFLEHSTKIPSHVQFPEDSPFSLISLHYSRIPYSRIIYKALGETPGWAWPINLIPDPLSGTVHARSTIHVLIQITVLVLIQTSQLLLEFFGLLQRSSMARPRSRATALAWTLPTRARLASVAFHIAPTPVLALTCPNASSHIAPMRANASTQLARACSRVSAHDTFALPCMSPLTAYAHYCVSRPQLHATAPVLTPPLASPLRLVRSALRPCPHTPPVCPWLQLHVTMPSTSAPELACRDTTL</sequence>
<reference evidence="1 2" key="1">
    <citation type="journal article" date="2021" name="Commun. Biol.">
        <title>The genome of Shorea leprosula (Dipterocarpaceae) highlights the ecological relevance of drought in aseasonal tropical rainforests.</title>
        <authorList>
            <person name="Ng K.K.S."/>
            <person name="Kobayashi M.J."/>
            <person name="Fawcett J.A."/>
            <person name="Hatakeyama M."/>
            <person name="Paape T."/>
            <person name="Ng C.H."/>
            <person name="Ang C.C."/>
            <person name="Tnah L.H."/>
            <person name="Lee C.T."/>
            <person name="Nishiyama T."/>
            <person name="Sese J."/>
            <person name="O'Brien M.J."/>
            <person name="Copetti D."/>
            <person name="Mohd Noor M.I."/>
            <person name="Ong R.C."/>
            <person name="Putra M."/>
            <person name="Sireger I.Z."/>
            <person name="Indrioko S."/>
            <person name="Kosugi Y."/>
            <person name="Izuno A."/>
            <person name="Isagi Y."/>
            <person name="Lee S.L."/>
            <person name="Shimizu K.K."/>
        </authorList>
    </citation>
    <scope>NUCLEOTIDE SEQUENCE [LARGE SCALE GENOMIC DNA]</scope>
    <source>
        <strain evidence="1">214</strain>
    </source>
</reference>
<keyword evidence="2" id="KW-1185">Reference proteome</keyword>
<evidence type="ECO:0000313" key="2">
    <source>
        <dbReference type="Proteomes" id="UP001054252"/>
    </source>
</evidence>
<dbReference type="AlphaFoldDB" id="A0AAV5MRG8"/>